<dbReference type="OrthoDB" id="5296808at2759"/>
<accession>A0A3N4LUT0</accession>
<proteinExistence type="predicted"/>
<gene>
    <name evidence="2" type="ORF">L211DRAFT_846848</name>
</gene>
<organism evidence="2 3">
    <name type="scientific">Terfezia boudieri ATCC MYA-4762</name>
    <dbReference type="NCBI Taxonomy" id="1051890"/>
    <lineage>
        <taxon>Eukaryota</taxon>
        <taxon>Fungi</taxon>
        <taxon>Dikarya</taxon>
        <taxon>Ascomycota</taxon>
        <taxon>Pezizomycotina</taxon>
        <taxon>Pezizomycetes</taxon>
        <taxon>Pezizales</taxon>
        <taxon>Pezizaceae</taxon>
        <taxon>Terfezia</taxon>
    </lineage>
</organism>
<sequence>MCMISINHHPSCKCTYYILEYDCGASSTSHPSCVQFKSFPVSRWSNKTSYIRKISGDCGACSGAGDSSDVLARINVMASRPSTAEVGPSSRITTSLARRRPDTGLSVHTEGSMDSVSSQTSVNSNFQVDGLSRSISMGIRTFNDHEQETAEVSGSRPAGPKSTRKDTHVSPFQDRFTRPEMEWRRTELADFDHTESVSCRIL</sequence>
<evidence type="ECO:0000313" key="3">
    <source>
        <dbReference type="Proteomes" id="UP000267821"/>
    </source>
</evidence>
<dbReference type="AlphaFoldDB" id="A0A3N4LUT0"/>
<evidence type="ECO:0000256" key="1">
    <source>
        <dbReference type="SAM" id="MobiDB-lite"/>
    </source>
</evidence>
<reference evidence="2 3" key="1">
    <citation type="journal article" date="2018" name="Nat. Ecol. Evol.">
        <title>Pezizomycetes genomes reveal the molecular basis of ectomycorrhizal truffle lifestyle.</title>
        <authorList>
            <person name="Murat C."/>
            <person name="Payen T."/>
            <person name="Noel B."/>
            <person name="Kuo A."/>
            <person name="Morin E."/>
            <person name="Chen J."/>
            <person name="Kohler A."/>
            <person name="Krizsan K."/>
            <person name="Balestrini R."/>
            <person name="Da Silva C."/>
            <person name="Montanini B."/>
            <person name="Hainaut M."/>
            <person name="Levati E."/>
            <person name="Barry K.W."/>
            <person name="Belfiori B."/>
            <person name="Cichocki N."/>
            <person name="Clum A."/>
            <person name="Dockter R.B."/>
            <person name="Fauchery L."/>
            <person name="Guy J."/>
            <person name="Iotti M."/>
            <person name="Le Tacon F."/>
            <person name="Lindquist E.A."/>
            <person name="Lipzen A."/>
            <person name="Malagnac F."/>
            <person name="Mello A."/>
            <person name="Molinier V."/>
            <person name="Miyauchi S."/>
            <person name="Poulain J."/>
            <person name="Riccioni C."/>
            <person name="Rubini A."/>
            <person name="Sitrit Y."/>
            <person name="Splivallo R."/>
            <person name="Traeger S."/>
            <person name="Wang M."/>
            <person name="Zifcakova L."/>
            <person name="Wipf D."/>
            <person name="Zambonelli A."/>
            <person name="Paolocci F."/>
            <person name="Nowrousian M."/>
            <person name="Ottonello S."/>
            <person name="Baldrian P."/>
            <person name="Spatafora J.W."/>
            <person name="Henrissat B."/>
            <person name="Nagy L.G."/>
            <person name="Aury J.M."/>
            <person name="Wincker P."/>
            <person name="Grigoriev I.V."/>
            <person name="Bonfante P."/>
            <person name="Martin F.M."/>
        </authorList>
    </citation>
    <scope>NUCLEOTIDE SEQUENCE [LARGE SCALE GENOMIC DNA]</scope>
    <source>
        <strain evidence="2 3">ATCC MYA-4762</strain>
    </source>
</reference>
<feature type="compositionally biased region" description="Polar residues" evidence="1">
    <location>
        <begin position="112"/>
        <end position="121"/>
    </location>
</feature>
<dbReference type="InParanoid" id="A0A3N4LUT0"/>
<name>A0A3N4LUT0_9PEZI</name>
<evidence type="ECO:0000313" key="2">
    <source>
        <dbReference type="EMBL" id="RPB26673.1"/>
    </source>
</evidence>
<keyword evidence="3" id="KW-1185">Reference proteome</keyword>
<dbReference type="EMBL" id="ML121533">
    <property type="protein sequence ID" value="RPB26673.1"/>
    <property type="molecule type" value="Genomic_DNA"/>
</dbReference>
<protein>
    <submittedName>
        <fullName evidence="2">Uncharacterized protein</fullName>
    </submittedName>
</protein>
<feature type="region of interest" description="Disordered" evidence="1">
    <location>
        <begin position="98"/>
        <end position="121"/>
    </location>
</feature>
<feature type="region of interest" description="Disordered" evidence="1">
    <location>
        <begin position="146"/>
        <end position="173"/>
    </location>
</feature>
<dbReference type="Proteomes" id="UP000267821">
    <property type="component" value="Unassembled WGS sequence"/>
</dbReference>